<dbReference type="EMBL" id="FZOD01000002">
    <property type="protein sequence ID" value="SNR97231.1"/>
    <property type="molecule type" value="Genomic_DNA"/>
</dbReference>
<sequence>METNVSKAAGLNLLRPHHTGMAAIAGAVAGAVIGPETSAIFGLGIGGLAIIGAPFGAVAGVLVGIAARDLLTQGTPRSEHAEHRASWATTVAAVFLIGGAVLSAVLWDVARREAMEMDGILVMVLLPPTAILIVSLTALAVGVLRRRATARWAAVVVSVCACAAFFSQLLAELSLLVRGPDWAARTQNPEWRMSVLQAVFFVAIPLVITTLLLSSAARRDFK</sequence>
<keyword evidence="1" id="KW-0472">Membrane</keyword>
<proteinExistence type="predicted"/>
<name>A0A239APG2_9ACTN</name>
<organism evidence="2 3">
    <name type="scientific">Streptosporangium subroseum</name>
    <dbReference type="NCBI Taxonomy" id="106412"/>
    <lineage>
        <taxon>Bacteria</taxon>
        <taxon>Bacillati</taxon>
        <taxon>Actinomycetota</taxon>
        <taxon>Actinomycetes</taxon>
        <taxon>Streptosporangiales</taxon>
        <taxon>Streptosporangiaceae</taxon>
        <taxon>Streptosporangium</taxon>
    </lineage>
</organism>
<gene>
    <name evidence="2" type="ORF">SAMN05216276_100256</name>
</gene>
<feature type="transmembrane region" description="Helical" evidence="1">
    <location>
        <begin position="119"/>
        <end position="144"/>
    </location>
</feature>
<evidence type="ECO:0000313" key="3">
    <source>
        <dbReference type="Proteomes" id="UP000198282"/>
    </source>
</evidence>
<accession>A0A239APG2</accession>
<keyword evidence="3" id="KW-1185">Reference proteome</keyword>
<feature type="transmembrane region" description="Helical" evidence="1">
    <location>
        <begin position="87"/>
        <end position="107"/>
    </location>
</feature>
<dbReference type="Proteomes" id="UP000198282">
    <property type="component" value="Unassembled WGS sequence"/>
</dbReference>
<evidence type="ECO:0000256" key="1">
    <source>
        <dbReference type="SAM" id="Phobius"/>
    </source>
</evidence>
<protein>
    <submittedName>
        <fullName evidence="2">Uncharacterized protein</fullName>
    </submittedName>
</protein>
<feature type="transmembrane region" description="Helical" evidence="1">
    <location>
        <begin position="191"/>
        <end position="213"/>
    </location>
</feature>
<reference evidence="2 3" key="1">
    <citation type="submission" date="2017-06" db="EMBL/GenBank/DDBJ databases">
        <authorList>
            <person name="Kim H.J."/>
            <person name="Triplett B.A."/>
        </authorList>
    </citation>
    <scope>NUCLEOTIDE SEQUENCE [LARGE SCALE GENOMIC DNA]</scope>
    <source>
        <strain evidence="2 3">CGMCC 4.2132</strain>
    </source>
</reference>
<evidence type="ECO:0000313" key="2">
    <source>
        <dbReference type="EMBL" id="SNR97231.1"/>
    </source>
</evidence>
<keyword evidence="1" id="KW-1133">Transmembrane helix</keyword>
<feature type="transmembrane region" description="Helical" evidence="1">
    <location>
        <begin position="151"/>
        <end position="171"/>
    </location>
</feature>
<feature type="transmembrane region" description="Helical" evidence="1">
    <location>
        <begin position="39"/>
        <end position="66"/>
    </location>
</feature>
<dbReference type="AlphaFoldDB" id="A0A239APG2"/>
<feature type="transmembrane region" description="Helical" evidence="1">
    <location>
        <begin position="12"/>
        <end position="33"/>
    </location>
</feature>
<keyword evidence="1" id="KW-0812">Transmembrane</keyword>